<evidence type="ECO:0000256" key="2">
    <source>
        <dbReference type="ARBA" id="ARBA00022448"/>
    </source>
</evidence>
<dbReference type="PANTHER" id="PTHR43335:SF2">
    <property type="entry name" value="ABC TRANSPORTER, ATP-BINDING PROTEIN"/>
    <property type="match status" value="1"/>
</dbReference>
<dbReference type="Pfam" id="PF00005">
    <property type="entry name" value="ABC_tran"/>
    <property type="match status" value="1"/>
</dbReference>
<evidence type="ECO:0000313" key="4">
    <source>
        <dbReference type="EMBL" id="MDQ0479037.1"/>
    </source>
</evidence>
<keyword evidence="5" id="KW-1185">Reference proteome</keyword>
<reference evidence="4 5" key="1">
    <citation type="submission" date="2023-07" db="EMBL/GenBank/DDBJ databases">
        <title>Genomic Encyclopedia of Type Strains, Phase IV (KMG-IV): sequencing the most valuable type-strain genomes for metagenomic binning, comparative biology and taxonomic classification.</title>
        <authorList>
            <person name="Goeker M."/>
        </authorList>
    </citation>
    <scope>NUCLEOTIDE SEQUENCE [LARGE SCALE GENOMIC DNA]</scope>
    <source>
        <strain evidence="4 5">DSM 1400</strain>
    </source>
</reference>
<organism evidence="4 5">
    <name type="scientific">Hathewaya limosa</name>
    <name type="common">Clostridium limosum</name>
    <dbReference type="NCBI Taxonomy" id="1536"/>
    <lineage>
        <taxon>Bacteria</taxon>
        <taxon>Bacillati</taxon>
        <taxon>Bacillota</taxon>
        <taxon>Clostridia</taxon>
        <taxon>Eubacteriales</taxon>
        <taxon>Clostridiaceae</taxon>
        <taxon>Hathewaya</taxon>
    </lineage>
</organism>
<feature type="domain" description="ABC transporter" evidence="3">
    <location>
        <begin position="5"/>
        <end position="213"/>
    </location>
</feature>
<evidence type="ECO:0000313" key="5">
    <source>
        <dbReference type="Proteomes" id="UP001224418"/>
    </source>
</evidence>
<dbReference type="Proteomes" id="UP001224418">
    <property type="component" value="Unassembled WGS sequence"/>
</dbReference>
<comment type="similarity">
    <text evidence="1">Belongs to the ABC transporter superfamily.</text>
</comment>
<accession>A0ABU0JSY1</accession>
<dbReference type="InterPro" id="IPR027417">
    <property type="entry name" value="P-loop_NTPase"/>
</dbReference>
<sequence>MENRLIIKNINFVYQKRKILDNLSFSSTNGVVALVGNHDVGKTTLINIIVGLKKPLSGEIIFNNKNLLKDFKFISKYIGYLPQNFNVYNEISGYDFLAYVCDVKGVRGKEKKLKIENLIEEFNLYENIENPIGTYSSEFKRKLGIAQAMIGNSQLIIMDNPMVGLTEQGKLDFKNYFSHKGKDKIILIATNCIKDVESFCDQILIMKDSKVSLKK</sequence>
<dbReference type="Gene3D" id="3.40.50.300">
    <property type="entry name" value="P-loop containing nucleotide triphosphate hydrolases"/>
    <property type="match status" value="1"/>
</dbReference>
<keyword evidence="2" id="KW-0813">Transport</keyword>
<gene>
    <name evidence="4" type="ORF">QOZ93_000766</name>
</gene>
<dbReference type="SUPFAM" id="SSF52540">
    <property type="entry name" value="P-loop containing nucleoside triphosphate hydrolases"/>
    <property type="match status" value="1"/>
</dbReference>
<protein>
    <submittedName>
        <fullName evidence="4">ABC-type multidrug transport system ATPase subunit</fullName>
    </submittedName>
</protein>
<dbReference type="EMBL" id="JAUSWN010000005">
    <property type="protein sequence ID" value="MDQ0479037.1"/>
    <property type="molecule type" value="Genomic_DNA"/>
</dbReference>
<dbReference type="RefSeq" id="WP_111941038.1">
    <property type="nucleotide sequence ID" value="NZ_BAAACJ010000009.1"/>
</dbReference>
<dbReference type="PANTHER" id="PTHR43335">
    <property type="entry name" value="ABC TRANSPORTER, ATP-BINDING PROTEIN"/>
    <property type="match status" value="1"/>
</dbReference>
<proteinExistence type="inferred from homology"/>
<name>A0ABU0JSY1_HATLI</name>
<evidence type="ECO:0000259" key="3">
    <source>
        <dbReference type="PROSITE" id="PS50893"/>
    </source>
</evidence>
<dbReference type="PROSITE" id="PS50893">
    <property type="entry name" value="ABC_TRANSPORTER_2"/>
    <property type="match status" value="1"/>
</dbReference>
<evidence type="ECO:0000256" key="1">
    <source>
        <dbReference type="ARBA" id="ARBA00005417"/>
    </source>
</evidence>
<comment type="caution">
    <text evidence="4">The sequence shown here is derived from an EMBL/GenBank/DDBJ whole genome shotgun (WGS) entry which is preliminary data.</text>
</comment>
<dbReference type="InterPro" id="IPR003439">
    <property type="entry name" value="ABC_transporter-like_ATP-bd"/>
</dbReference>